<sequence>MVDSFTDKPFKGNPASACLLNQTLSDEQMKTIAKELGLLETAFITQIKNQDKYSIRYFSPVMEIPLCGHATLAASKVLFEINPKINTVHFKYPKFGFNDLKVWSKN</sequence>
<evidence type="ECO:0000256" key="1">
    <source>
        <dbReference type="ARBA" id="ARBA00008270"/>
    </source>
</evidence>
<dbReference type="PANTHER" id="PTHR13774">
    <property type="entry name" value="PHENAZINE BIOSYNTHESIS PROTEIN"/>
    <property type="match status" value="1"/>
</dbReference>
<comment type="similarity">
    <text evidence="1">Belongs to the PhzF family.</text>
</comment>
<evidence type="ECO:0000313" key="3">
    <source>
        <dbReference type="EMBL" id="MFD0796871.1"/>
    </source>
</evidence>
<gene>
    <name evidence="3" type="ORF">ACFQZJ_05330</name>
</gene>
<dbReference type="RefSeq" id="WP_379933137.1">
    <property type="nucleotide sequence ID" value="NZ_JBHTHY010000003.1"/>
</dbReference>
<proteinExistence type="inferred from homology"/>
<keyword evidence="4" id="KW-1185">Reference proteome</keyword>
<dbReference type="NCBIfam" id="TIGR00654">
    <property type="entry name" value="PhzF_family"/>
    <property type="match status" value="1"/>
</dbReference>
<name>A0ABW3B0M4_9FLAO</name>
<evidence type="ECO:0000313" key="4">
    <source>
        <dbReference type="Proteomes" id="UP001597012"/>
    </source>
</evidence>
<dbReference type="InterPro" id="IPR003719">
    <property type="entry name" value="Phenazine_PhzF-like"/>
</dbReference>
<dbReference type="SUPFAM" id="SSF54506">
    <property type="entry name" value="Diaminopimelate epimerase-like"/>
    <property type="match status" value="1"/>
</dbReference>
<dbReference type="PANTHER" id="PTHR13774:SF17">
    <property type="entry name" value="PHENAZINE BIOSYNTHESIS-LIKE DOMAIN-CONTAINING PROTEIN"/>
    <property type="match status" value="1"/>
</dbReference>
<dbReference type="EMBL" id="JBHTHY010000003">
    <property type="protein sequence ID" value="MFD0796871.1"/>
    <property type="molecule type" value="Genomic_DNA"/>
</dbReference>
<dbReference type="Gene3D" id="3.10.310.10">
    <property type="entry name" value="Diaminopimelate Epimerase, Chain A, domain 1"/>
    <property type="match status" value="1"/>
</dbReference>
<organism evidence="3 4">
    <name type="scientific">Maribacter chungangensis</name>
    <dbReference type="NCBI Taxonomy" id="1069117"/>
    <lineage>
        <taxon>Bacteria</taxon>
        <taxon>Pseudomonadati</taxon>
        <taxon>Bacteroidota</taxon>
        <taxon>Flavobacteriia</taxon>
        <taxon>Flavobacteriales</taxon>
        <taxon>Flavobacteriaceae</taxon>
        <taxon>Maribacter</taxon>
    </lineage>
</organism>
<reference evidence="4" key="1">
    <citation type="journal article" date="2019" name="Int. J. Syst. Evol. Microbiol.">
        <title>The Global Catalogue of Microorganisms (GCM) 10K type strain sequencing project: providing services to taxonomists for standard genome sequencing and annotation.</title>
        <authorList>
            <consortium name="The Broad Institute Genomics Platform"/>
            <consortium name="The Broad Institute Genome Sequencing Center for Infectious Disease"/>
            <person name="Wu L."/>
            <person name="Ma J."/>
        </authorList>
    </citation>
    <scope>NUCLEOTIDE SEQUENCE [LARGE SCALE GENOMIC DNA]</scope>
    <source>
        <strain evidence="4">CCUG 61948</strain>
    </source>
</reference>
<dbReference type="Proteomes" id="UP001597012">
    <property type="component" value="Unassembled WGS sequence"/>
</dbReference>
<accession>A0ABW3B0M4</accession>
<protein>
    <submittedName>
        <fullName evidence="3">PhzF family phenazine biosynthesis protein</fullName>
    </submittedName>
</protein>
<evidence type="ECO:0000256" key="2">
    <source>
        <dbReference type="ARBA" id="ARBA00023235"/>
    </source>
</evidence>
<comment type="caution">
    <text evidence="3">The sequence shown here is derived from an EMBL/GenBank/DDBJ whole genome shotgun (WGS) entry which is preliminary data.</text>
</comment>
<keyword evidence="2" id="KW-0413">Isomerase</keyword>
<dbReference type="Pfam" id="PF02567">
    <property type="entry name" value="PhzC-PhzF"/>
    <property type="match status" value="1"/>
</dbReference>